<dbReference type="Proteomes" id="UP000886101">
    <property type="component" value="Unassembled WGS sequence"/>
</dbReference>
<dbReference type="PANTHER" id="PTHR21180:SF9">
    <property type="entry name" value="TYPE II SECRETION SYSTEM PROTEIN K"/>
    <property type="match status" value="1"/>
</dbReference>
<dbReference type="SFLD" id="SFLDS00029">
    <property type="entry name" value="Radical_SAM"/>
    <property type="match status" value="1"/>
</dbReference>
<keyword evidence="2" id="KW-0949">S-adenosyl-L-methionine</keyword>
<dbReference type="PROSITE" id="PS51918">
    <property type="entry name" value="RADICAL_SAM"/>
    <property type="match status" value="1"/>
</dbReference>
<dbReference type="GO" id="GO:0046872">
    <property type="term" value="F:metal ion binding"/>
    <property type="evidence" value="ECO:0007669"/>
    <property type="project" value="UniProtKB-KW"/>
</dbReference>
<dbReference type="SUPFAM" id="SSF102114">
    <property type="entry name" value="Radical SAM enzymes"/>
    <property type="match status" value="1"/>
</dbReference>
<dbReference type="InterPro" id="IPR058240">
    <property type="entry name" value="rSAM_sf"/>
</dbReference>
<dbReference type="SUPFAM" id="SSF47781">
    <property type="entry name" value="RuvA domain 2-like"/>
    <property type="match status" value="1"/>
</dbReference>
<dbReference type="Pfam" id="PF04055">
    <property type="entry name" value="Radical_SAM"/>
    <property type="match status" value="1"/>
</dbReference>
<name>A0A7V5NZE8_9BACT</name>
<organism evidence="7">
    <name type="scientific">Thermodesulfatator atlanticus</name>
    <dbReference type="NCBI Taxonomy" id="501497"/>
    <lineage>
        <taxon>Bacteria</taxon>
        <taxon>Pseudomonadati</taxon>
        <taxon>Thermodesulfobacteriota</taxon>
        <taxon>Thermodesulfobacteria</taxon>
        <taxon>Thermodesulfobacteriales</taxon>
        <taxon>Thermodesulfatatoraceae</taxon>
        <taxon>Thermodesulfatator</taxon>
    </lineage>
</organism>
<dbReference type="PANTHER" id="PTHR21180">
    <property type="entry name" value="ENDONUCLEASE/EXONUCLEASE/PHOSPHATASE FAMILY DOMAIN-CONTAINING PROTEIN 1"/>
    <property type="match status" value="1"/>
</dbReference>
<keyword evidence="5" id="KW-0411">Iron-sulfur</keyword>
<protein>
    <submittedName>
        <fullName evidence="7">Radical SAM protein</fullName>
    </submittedName>
</protein>
<evidence type="ECO:0000313" key="7">
    <source>
        <dbReference type="EMBL" id="HHI97062.1"/>
    </source>
</evidence>
<comment type="caution">
    <text evidence="7">The sequence shown here is derived from an EMBL/GenBank/DDBJ whole genome shotgun (WGS) entry which is preliminary data.</text>
</comment>
<comment type="cofactor">
    <cofactor evidence="1">
        <name>[4Fe-4S] cluster</name>
        <dbReference type="ChEBI" id="CHEBI:49883"/>
    </cofactor>
</comment>
<reference evidence="7" key="1">
    <citation type="journal article" date="2020" name="mSystems">
        <title>Genome- and Community-Level Interaction Insights into Carbon Utilization and Element Cycling Functions of Hydrothermarchaeota in Hydrothermal Sediment.</title>
        <authorList>
            <person name="Zhou Z."/>
            <person name="Liu Y."/>
            <person name="Xu W."/>
            <person name="Pan J."/>
            <person name="Luo Z.H."/>
            <person name="Li M."/>
        </authorList>
    </citation>
    <scope>NUCLEOTIDE SEQUENCE [LARGE SCALE GENOMIC DNA]</scope>
    <source>
        <strain evidence="7">HyVt-533</strain>
    </source>
</reference>
<evidence type="ECO:0000256" key="5">
    <source>
        <dbReference type="ARBA" id="ARBA00023014"/>
    </source>
</evidence>
<accession>A0A7V5NZE8</accession>
<sequence length="385" mass="43716">MYRQASLFGQSPGLVLRPDLSRRLKLLTEGSRFDLAGSCAKDPLGQGRRRGPLGRWLYPVTLPNGRRMTLLRTLLSSVCFNDCAYCPLRVDTDPPRASLTPEELVRVFMGLYRRGLVQGLFLSTGVFASPDVTMERLIACAQILREKEGFAGYIHLKVIPGASREAIATAARYASALSLNIEVPGETYLSRLSRKKDFRRHLLEGLAEIARLKERLGRPLSQTTQFIVGASGEDDAAIIRTTELLYRKFRLNRVYFSAYQPGFGRGDLPGEKEARRGDLRTREHRLYQVDFLLRKYGFRAAEIPLEKGRLPLDTDPKELWARAHPEFFPVDLHKASYWELLRVPGIGPTVAKRILAARRETRIRNLENFFPNQKLLAKALPYVVF</sequence>
<evidence type="ECO:0000256" key="4">
    <source>
        <dbReference type="ARBA" id="ARBA00023004"/>
    </source>
</evidence>
<feature type="domain" description="Radical SAM core" evidence="6">
    <location>
        <begin position="63"/>
        <end position="299"/>
    </location>
</feature>
<dbReference type="Gene3D" id="1.10.150.320">
    <property type="entry name" value="Photosystem II 12 kDa extrinsic protein"/>
    <property type="match status" value="1"/>
</dbReference>
<dbReference type="InterPro" id="IPR051675">
    <property type="entry name" value="Endo/Exo/Phosphatase_dom_1"/>
</dbReference>
<evidence type="ECO:0000256" key="2">
    <source>
        <dbReference type="ARBA" id="ARBA00022691"/>
    </source>
</evidence>
<gene>
    <name evidence="7" type="ORF">ENJ96_04350</name>
</gene>
<evidence type="ECO:0000259" key="6">
    <source>
        <dbReference type="PROSITE" id="PS51918"/>
    </source>
</evidence>
<dbReference type="GO" id="GO:0051536">
    <property type="term" value="F:iron-sulfur cluster binding"/>
    <property type="evidence" value="ECO:0007669"/>
    <property type="project" value="UniProtKB-KW"/>
</dbReference>
<dbReference type="SMART" id="SM00729">
    <property type="entry name" value="Elp3"/>
    <property type="match status" value="1"/>
</dbReference>
<dbReference type="InterPro" id="IPR007197">
    <property type="entry name" value="rSAM"/>
</dbReference>
<dbReference type="CDD" id="cd01335">
    <property type="entry name" value="Radical_SAM"/>
    <property type="match status" value="1"/>
</dbReference>
<proteinExistence type="predicted"/>
<dbReference type="Gene3D" id="3.20.20.70">
    <property type="entry name" value="Aldolase class I"/>
    <property type="match status" value="1"/>
</dbReference>
<dbReference type="GO" id="GO:0003824">
    <property type="term" value="F:catalytic activity"/>
    <property type="evidence" value="ECO:0007669"/>
    <property type="project" value="InterPro"/>
</dbReference>
<dbReference type="InterPro" id="IPR010994">
    <property type="entry name" value="RuvA_2-like"/>
</dbReference>
<evidence type="ECO:0000256" key="1">
    <source>
        <dbReference type="ARBA" id="ARBA00001966"/>
    </source>
</evidence>
<dbReference type="EMBL" id="DROK01000131">
    <property type="protein sequence ID" value="HHI97062.1"/>
    <property type="molecule type" value="Genomic_DNA"/>
</dbReference>
<keyword evidence="4" id="KW-0408">Iron</keyword>
<dbReference type="InterPro" id="IPR013785">
    <property type="entry name" value="Aldolase_TIM"/>
</dbReference>
<evidence type="ECO:0000256" key="3">
    <source>
        <dbReference type="ARBA" id="ARBA00022723"/>
    </source>
</evidence>
<keyword evidence="3" id="KW-0479">Metal-binding</keyword>
<dbReference type="InterPro" id="IPR006638">
    <property type="entry name" value="Elp3/MiaA/NifB-like_rSAM"/>
</dbReference>
<dbReference type="SFLD" id="SFLDG01102">
    <property type="entry name" value="Uncharacterised_Radical_SAM_Su"/>
    <property type="match status" value="1"/>
</dbReference>
<dbReference type="AlphaFoldDB" id="A0A7V5NZE8"/>
<dbReference type="InterPro" id="IPR023874">
    <property type="entry name" value="DNA_rSAM_put"/>
</dbReference>